<evidence type="ECO:0000256" key="4">
    <source>
        <dbReference type="RuleBase" id="RU000406"/>
    </source>
</evidence>
<dbReference type="SUPFAM" id="SSF56994">
    <property type="entry name" value="Insulin-like"/>
    <property type="match status" value="1"/>
</dbReference>
<evidence type="ECO:0000256" key="2">
    <source>
        <dbReference type="ARBA" id="ARBA00022685"/>
    </source>
</evidence>
<dbReference type="Gene3D" id="1.10.100.10">
    <property type="entry name" value="Insulin-like"/>
    <property type="match status" value="1"/>
</dbReference>
<dbReference type="SMART" id="SM00078">
    <property type="entry name" value="IlGF"/>
    <property type="match status" value="1"/>
</dbReference>
<reference evidence="7" key="1">
    <citation type="submission" date="2021-11" db="EMBL/GenBank/DDBJ databases">
        <authorList>
            <person name="Schell T."/>
        </authorList>
    </citation>
    <scope>NUCLEOTIDE SEQUENCE</scope>
    <source>
        <strain evidence="7">M5</strain>
    </source>
</reference>
<keyword evidence="2" id="KW-0165">Cleavage on pair of basic residues</keyword>
<evidence type="ECO:0000256" key="3">
    <source>
        <dbReference type="ARBA" id="ARBA00022729"/>
    </source>
</evidence>
<evidence type="ECO:0000259" key="6">
    <source>
        <dbReference type="SMART" id="SM00078"/>
    </source>
</evidence>
<dbReference type="Pfam" id="PF00049">
    <property type="entry name" value="Insulin"/>
    <property type="match status" value="1"/>
</dbReference>
<dbReference type="PROSITE" id="PS00262">
    <property type="entry name" value="INSULIN"/>
    <property type="match status" value="1"/>
</dbReference>
<protein>
    <recommendedName>
        <fullName evidence="6">Insulin-like domain-containing protein</fullName>
    </recommendedName>
</protein>
<comment type="caution">
    <text evidence="7">The sequence shown here is derived from an EMBL/GenBank/DDBJ whole genome shotgun (WGS) entry which is preliminary data.</text>
</comment>
<accession>A0A8J2RKY4</accession>
<feature type="chain" id="PRO_5035150266" description="Insulin-like domain-containing protein" evidence="5">
    <location>
        <begin position="26"/>
        <end position="152"/>
    </location>
</feature>
<evidence type="ECO:0000313" key="7">
    <source>
        <dbReference type="EMBL" id="CAH0101848.1"/>
    </source>
</evidence>
<feature type="domain" description="Insulin-like" evidence="6">
    <location>
        <begin position="36"/>
        <end position="114"/>
    </location>
</feature>
<dbReference type="GO" id="GO:0005576">
    <property type="term" value="C:extracellular region"/>
    <property type="evidence" value="ECO:0007669"/>
    <property type="project" value="UniProtKB-SubCell"/>
</dbReference>
<keyword evidence="3 5" id="KW-0732">Signal</keyword>
<gene>
    <name evidence="7" type="ORF">DGAL_LOCUS4211</name>
</gene>
<dbReference type="InterPro" id="IPR016179">
    <property type="entry name" value="Insulin-like"/>
</dbReference>
<keyword evidence="4" id="KW-0964">Secreted</keyword>
<comment type="similarity">
    <text evidence="1 4">Belongs to the insulin family.</text>
</comment>
<dbReference type="InterPro" id="IPR036438">
    <property type="entry name" value="Insulin-like_sf"/>
</dbReference>
<comment type="subcellular location">
    <subcellularLocation>
        <location evidence="4">Secreted</location>
    </subcellularLocation>
</comment>
<sequence length="152" mass="17406">MATLQTFARCWMAYVLLVWTHVTDARPPIPNEPMMMRFCGRDLINAIDETCVTFKSPAVLIDPLALNRTSLLNDESVDSGLSTRQTELDDKKSDSLLRQCCVIGCTEDDLATFCRTDRNQIIGAAMHLRNQEWDNDWLYEFLPRYEAILPSD</sequence>
<proteinExistence type="inferred from homology"/>
<dbReference type="GO" id="GO:0005179">
    <property type="term" value="F:hormone activity"/>
    <property type="evidence" value="ECO:0007669"/>
    <property type="project" value="InterPro"/>
</dbReference>
<dbReference type="EMBL" id="CAKKLH010000068">
    <property type="protein sequence ID" value="CAH0101848.1"/>
    <property type="molecule type" value="Genomic_DNA"/>
</dbReference>
<organism evidence="7 8">
    <name type="scientific">Daphnia galeata</name>
    <dbReference type="NCBI Taxonomy" id="27404"/>
    <lineage>
        <taxon>Eukaryota</taxon>
        <taxon>Metazoa</taxon>
        <taxon>Ecdysozoa</taxon>
        <taxon>Arthropoda</taxon>
        <taxon>Crustacea</taxon>
        <taxon>Branchiopoda</taxon>
        <taxon>Diplostraca</taxon>
        <taxon>Cladocera</taxon>
        <taxon>Anomopoda</taxon>
        <taxon>Daphniidae</taxon>
        <taxon>Daphnia</taxon>
    </lineage>
</organism>
<evidence type="ECO:0000256" key="5">
    <source>
        <dbReference type="SAM" id="SignalP"/>
    </source>
</evidence>
<name>A0A8J2RKY4_9CRUS</name>
<dbReference type="InterPro" id="IPR022353">
    <property type="entry name" value="Insulin_CS"/>
</dbReference>
<dbReference type="AlphaFoldDB" id="A0A8J2RKY4"/>
<feature type="signal peptide" evidence="5">
    <location>
        <begin position="1"/>
        <end position="25"/>
    </location>
</feature>
<evidence type="ECO:0000256" key="1">
    <source>
        <dbReference type="ARBA" id="ARBA00009034"/>
    </source>
</evidence>
<dbReference type="OrthoDB" id="10019596at2759"/>
<evidence type="ECO:0000313" key="8">
    <source>
        <dbReference type="Proteomes" id="UP000789390"/>
    </source>
</evidence>
<dbReference type="Proteomes" id="UP000789390">
    <property type="component" value="Unassembled WGS sequence"/>
</dbReference>
<keyword evidence="8" id="KW-1185">Reference proteome</keyword>